<feature type="region of interest" description="Disordered" evidence="1">
    <location>
        <begin position="21"/>
        <end position="99"/>
    </location>
</feature>
<proteinExistence type="predicted"/>
<gene>
    <name evidence="2" type="ORF">ACFQ42_04175</name>
</gene>
<evidence type="ECO:0000256" key="1">
    <source>
        <dbReference type="SAM" id="MobiDB-lite"/>
    </source>
</evidence>
<dbReference type="Proteomes" id="UP001597251">
    <property type="component" value="Unassembled WGS sequence"/>
</dbReference>
<keyword evidence="3" id="KW-1185">Reference proteome</keyword>
<dbReference type="PROSITE" id="PS51257">
    <property type="entry name" value="PROKAR_LIPOPROTEIN"/>
    <property type="match status" value="1"/>
</dbReference>
<dbReference type="RefSeq" id="WP_125677853.1">
    <property type="nucleotide sequence ID" value="NZ_JBHTOI010000028.1"/>
</dbReference>
<name>A0ABW4BUV5_9LACO</name>
<accession>A0ABW4BUV5</accession>
<feature type="compositionally biased region" description="Polar residues" evidence="1">
    <location>
        <begin position="132"/>
        <end position="144"/>
    </location>
</feature>
<dbReference type="EMBL" id="JBHTOI010000028">
    <property type="protein sequence ID" value="MFD1417930.1"/>
    <property type="molecule type" value="Genomic_DNA"/>
</dbReference>
<organism evidence="2 3">
    <name type="scientific">Companilactobacillus keshanensis</name>
    <dbReference type="NCBI Taxonomy" id="2486003"/>
    <lineage>
        <taxon>Bacteria</taxon>
        <taxon>Bacillati</taxon>
        <taxon>Bacillota</taxon>
        <taxon>Bacilli</taxon>
        <taxon>Lactobacillales</taxon>
        <taxon>Lactobacillaceae</taxon>
        <taxon>Companilactobacillus</taxon>
    </lineage>
</organism>
<feature type="compositionally biased region" description="Basic residues" evidence="1">
    <location>
        <begin position="39"/>
        <end position="54"/>
    </location>
</feature>
<feature type="compositionally biased region" description="Acidic residues" evidence="1">
    <location>
        <begin position="171"/>
        <end position="183"/>
    </location>
</feature>
<sequence length="183" mass="20347">MKKLINTGLLLAVVFSLTGCSNSNKQSSNMHKKDTTTAIKKKAVHKKKAKKEKIKKSDPTTNDQTSNQTSSNKPAQTTQSNQQTQPSQQSSGISYDENTLSGFVNKYGMSPAAYKMQNNGMSAYDALKSTPDSMETFGEQQSESQMDRGLMDHNGNMTDKGMQWENHTDDQSDQDYDQYDSGY</sequence>
<evidence type="ECO:0008006" key="4">
    <source>
        <dbReference type="Google" id="ProtNLM"/>
    </source>
</evidence>
<comment type="caution">
    <text evidence="2">The sequence shown here is derived from an EMBL/GenBank/DDBJ whole genome shotgun (WGS) entry which is preliminary data.</text>
</comment>
<feature type="compositionally biased region" description="Low complexity" evidence="1">
    <location>
        <begin position="60"/>
        <end position="91"/>
    </location>
</feature>
<reference evidence="3" key="1">
    <citation type="journal article" date="2019" name="Int. J. Syst. Evol. Microbiol.">
        <title>The Global Catalogue of Microorganisms (GCM) 10K type strain sequencing project: providing services to taxonomists for standard genome sequencing and annotation.</title>
        <authorList>
            <consortium name="The Broad Institute Genomics Platform"/>
            <consortium name="The Broad Institute Genome Sequencing Center for Infectious Disease"/>
            <person name="Wu L."/>
            <person name="Ma J."/>
        </authorList>
    </citation>
    <scope>NUCLEOTIDE SEQUENCE [LARGE SCALE GENOMIC DNA]</scope>
    <source>
        <strain evidence="3">CCM 8936</strain>
    </source>
</reference>
<feature type="region of interest" description="Disordered" evidence="1">
    <location>
        <begin position="132"/>
        <end position="183"/>
    </location>
</feature>
<evidence type="ECO:0000313" key="2">
    <source>
        <dbReference type="EMBL" id="MFD1417930.1"/>
    </source>
</evidence>
<evidence type="ECO:0000313" key="3">
    <source>
        <dbReference type="Proteomes" id="UP001597251"/>
    </source>
</evidence>
<protein>
    <recommendedName>
        <fullName evidence="4">Lipoprotein</fullName>
    </recommendedName>
</protein>